<comment type="caution">
    <text evidence="9">The sequence shown here is derived from an EMBL/GenBank/DDBJ whole genome shotgun (WGS) entry which is preliminary data.</text>
</comment>
<sequence length="202" mass="21693">MGAGPQGPARQGRLCSARGADDDRAERQSGGLNVATEDTSSPSAPEPEIKSANQRGAARLAAVQALYQMDIGGAGVLEIVAEYEAHRLGSEIDGEQYRPADPAWFRAVVSGVVDNQRALDPVIRSGLTEDWPLSRLDATLRAILRAGAWELSAKKDVPVAVVVNEYVDVARAFFDGEEPKIVNAVLDRLARKYRGDQNPGKD</sequence>
<dbReference type="NCBIfam" id="TIGR01951">
    <property type="entry name" value="nusB"/>
    <property type="match status" value="1"/>
</dbReference>
<evidence type="ECO:0000256" key="7">
    <source>
        <dbReference type="SAM" id="MobiDB-lite"/>
    </source>
</evidence>
<dbReference type="Pfam" id="PF01029">
    <property type="entry name" value="NusB"/>
    <property type="match status" value="1"/>
</dbReference>
<keyword evidence="5 6" id="KW-0804">Transcription</keyword>
<dbReference type="Gene3D" id="1.10.940.10">
    <property type="entry name" value="NusB-like"/>
    <property type="match status" value="1"/>
</dbReference>
<keyword evidence="2 6" id="KW-0889">Transcription antitermination</keyword>
<gene>
    <name evidence="6 9" type="primary">nusB</name>
    <name evidence="9" type="ORF">GTW23_17790</name>
</gene>
<keyword evidence="4 6" id="KW-0805">Transcription regulation</keyword>
<dbReference type="PANTHER" id="PTHR11078">
    <property type="entry name" value="N UTILIZATION SUBSTANCE PROTEIN B-RELATED"/>
    <property type="match status" value="1"/>
</dbReference>
<evidence type="ECO:0000256" key="6">
    <source>
        <dbReference type="HAMAP-Rule" id="MF_00073"/>
    </source>
</evidence>
<evidence type="ECO:0000256" key="4">
    <source>
        <dbReference type="ARBA" id="ARBA00023015"/>
    </source>
</evidence>
<dbReference type="EMBL" id="JAAAML010000003">
    <property type="protein sequence ID" value="MCO6410040.1"/>
    <property type="molecule type" value="Genomic_DNA"/>
</dbReference>
<keyword evidence="10" id="KW-1185">Reference proteome</keyword>
<keyword evidence="3 6" id="KW-0694">RNA-binding</keyword>
<organism evidence="9 10">
    <name type="scientific">Hoeflea alexandrii</name>
    <dbReference type="NCBI Taxonomy" id="288436"/>
    <lineage>
        <taxon>Bacteria</taxon>
        <taxon>Pseudomonadati</taxon>
        <taxon>Pseudomonadota</taxon>
        <taxon>Alphaproteobacteria</taxon>
        <taxon>Hyphomicrobiales</taxon>
        <taxon>Rhizobiaceae</taxon>
        <taxon>Hoeflea</taxon>
    </lineage>
</organism>
<name>A0ABT1CV12_9HYPH</name>
<dbReference type="Proteomes" id="UP001320715">
    <property type="component" value="Unassembled WGS sequence"/>
</dbReference>
<feature type="domain" description="NusB/RsmB/TIM44" evidence="8">
    <location>
        <begin position="58"/>
        <end position="191"/>
    </location>
</feature>
<accession>A0ABT1CV12</accession>
<dbReference type="HAMAP" id="MF_00073">
    <property type="entry name" value="NusB"/>
    <property type="match status" value="1"/>
</dbReference>
<evidence type="ECO:0000313" key="9">
    <source>
        <dbReference type="EMBL" id="MCO6410040.1"/>
    </source>
</evidence>
<protein>
    <recommendedName>
        <fullName evidence="6">Transcription antitermination protein NusB</fullName>
    </recommendedName>
    <alternativeName>
        <fullName evidence="6">Antitermination factor NusB</fullName>
    </alternativeName>
</protein>
<dbReference type="InterPro" id="IPR011605">
    <property type="entry name" value="NusB_fam"/>
</dbReference>
<proteinExistence type="inferred from homology"/>
<dbReference type="InterPro" id="IPR006027">
    <property type="entry name" value="NusB_RsmB_TIM44"/>
</dbReference>
<dbReference type="PANTHER" id="PTHR11078:SF3">
    <property type="entry name" value="ANTITERMINATION NUSB DOMAIN-CONTAINING PROTEIN"/>
    <property type="match status" value="1"/>
</dbReference>
<evidence type="ECO:0000256" key="5">
    <source>
        <dbReference type="ARBA" id="ARBA00023163"/>
    </source>
</evidence>
<dbReference type="InterPro" id="IPR035926">
    <property type="entry name" value="NusB-like_sf"/>
</dbReference>
<evidence type="ECO:0000313" key="10">
    <source>
        <dbReference type="Proteomes" id="UP001320715"/>
    </source>
</evidence>
<evidence type="ECO:0000256" key="2">
    <source>
        <dbReference type="ARBA" id="ARBA00022814"/>
    </source>
</evidence>
<evidence type="ECO:0000256" key="1">
    <source>
        <dbReference type="ARBA" id="ARBA00005952"/>
    </source>
</evidence>
<reference evidence="9 10" key="1">
    <citation type="submission" date="2020-01" db="EMBL/GenBank/DDBJ databases">
        <title>Genomes of bacteria type strains.</title>
        <authorList>
            <person name="Chen J."/>
            <person name="Zhu S."/>
            <person name="Yang J."/>
        </authorList>
    </citation>
    <scope>NUCLEOTIDE SEQUENCE [LARGE SCALE GENOMIC DNA]</scope>
    <source>
        <strain evidence="9 10">DSM 16655</strain>
    </source>
</reference>
<evidence type="ECO:0000256" key="3">
    <source>
        <dbReference type="ARBA" id="ARBA00022884"/>
    </source>
</evidence>
<comment type="function">
    <text evidence="6">Involved in transcription antitermination. Required for transcription of ribosomal RNA (rRNA) genes. Binds specifically to the boxA antiterminator sequence of the ribosomal RNA (rrn) operons.</text>
</comment>
<dbReference type="SUPFAM" id="SSF48013">
    <property type="entry name" value="NusB-like"/>
    <property type="match status" value="1"/>
</dbReference>
<comment type="similarity">
    <text evidence="1 6">Belongs to the NusB family.</text>
</comment>
<evidence type="ECO:0000259" key="8">
    <source>
        <dbReference type="Pfam" id="PF01029"/>
    </source>
</evidence>
<feature type="region of interest" description="Disordered" evidence="7">
    <location>
        <begin position="1"/>
        <end position="53"/>
    </location>
</feature>